<comment type="similarity">
    <text evidence="9">Belongs to the polysaccharide monooxygenase AA9 family.</text>
</comment>
<comment type="catalytic activity">
    <reaction evidence="10">
        <text>[(1-&gt;4)-beta-D-glucosyl]n+m + reduced acceptor + O2 = 4-dehydro-beta-D-glucosyl-[(1-&gt;4)-beta-D-glucosyl]n-1 + [(1-&gt;4)-beta-D-glucosyl]m + acceptor + H2O.</text>
        <dbReference type="EC" id="1.14.99.56"/>
    </reaction>
</comment>
<dbReference type="STRING" id="1287681.M7S5V9"/>
<evidence type="ECO:0000256" key="6">
    <source>
        <dbReference type="ARBA" id="ARBA00023157"/>
    </source>
</evidence>
<feature type="chain" id="PRO_5004084561" description="lytic cellulose monooxygenase (C4-dehydrogenating)" evidence="13">
    <location>
        <begin position="21"/>
        <end position="463"/>
    </location>
</feature>
<dbReference type="CDD" id="cd21175">
    <property type="entry name" value="LPMO_AA9"/>
    <property type="match status" value="1"/>
</dbReference>
<dbReference type="InterPro" id="IPR049892">
    <property type="entry name" value="AA9"/>
</dbReference>
<dbReference type="KEGG" id="ela:UCREL1_11603"/>
<dbReference type="OMA" id="ANWCGKP"/>
<sequence length="463" mass="48448">MKPTLSFLLGLARLAAVAHAHTIFTTLYVNDVSQGDGTCVRMSDTPSTCTSPVSSITSDDMACGANGQKAVAFTCPAPAGGKLTFQWRLWADAEQPGVLDKSHKGPCAIYAKQLDSSSSSSSSDAGSAAGPGWFKLWDEGYDEAAGLWCTEKLIADDGLLSFRIPAALPPGNWLFRPELLALQNANQGDPQFYVGCAQVFVEGAKAEEGGDETTAAAVMPSSKSVSIPGHVSADDPGLNFNIYSNKPAFPYPIPGPPVFVPSSSSSSSSPAKKTIIKQTEGQVPDDYLIKNANWVGVEVDAYTTQDGCWASAEQCWDQAETCYDAAPPTGNANCRVWEARCTEINDACDAGDYVGPPHGGEKLADDEPEPVPAAEIPAPVNEGQGDDGGDGEGGEDAEGGSSETTAAASNSQPAPTAPAAVDDSYGEEESPVVVTVTRVVTMRAAAETGVGRRSAYRHRHQFR</sequence>
<feature type="compositionally biased region" description="Low complexity" evidence="12">
    <location>
        <begin position="372"/>
        <end position="383"/>
    </location>
</feature>
<dbReference type="OrthoDB" id="5985073at2759"/>
<evidence type="ECO:0000256" key="3">
    <source>
        <dbReference type="ARBA" id="ARBA00022525"/>
    </source>
</evidence>
<keyword evidence="16" id="KW-1185">Reference proteome</keyword>
<dbReference type="EC" id="1.14.99.56" evidence="11"/>
<evidence type="ECO:0000256" key="11">
    <source>
        <dbReference type="ARBA" id="ARBA00047174"/>
    </source>
</evidence>
<keyword evidence="6" id="KW-1015">Disulfide bond</keyword>
<evidence type="ECO:0000256" key="10">
    <source>
        <dbReference type="ARBA" id="ARBA00045077"/>
    </source>
</evidence>
<dbReference type="Proteomes" id="UP000012174">
    <property type="component" value="Unassembled WGS sequence"/>
</dbReference>
<keyword evidence="5" id="KW-0136">Cellulose degradation</keyword>
<dbReference type="AlphaFoldDB" id="M7S5V9"/>
<feature type="region of interest" description="Disordered" evidence="12">
    <location>
        <begin position="352"/>
        <end position="431"/>
    </location>
</feature>
<dbReference type="GO" id="GO:0030245">
    <property type="term" value="P:cellulose catabolic process"/>
    <property type="evidence" value="ECO:0007669"/>
    <property type="project" value="UniProtKB-KW"/>
</dbReference>
<accession>M7S5V9</accession>
<evidence type="ECO:0000256" key="13">
    <source>
        <dbReference type="SAM" id="SignalP"/>
    </source>
</evidence>
<comment type="subcellular location">
    <subcellularLocation>
        <location evidence="2">Secreted</location>
    </subcellularLocation>
</comment>
<dbReference type="PANTHER" id="PTHR33353:SF32">
    <property type="entry name" value="ENDO-BETA-1,4-GLUCANASE D"/>
    <property type="match status" value="1"/>
</dbReference>
<comment type="cofactor">
    <cofactor evidence="1">
        <name>Cu(2+)</name>
        <dbReference type="ChEBI" id="CHEBI:29036"/>
    </cofactor>
</comment>
<keyword evidence="15" id="KW-0378">Hydrolase</keyword>
<dbReference type="PANTHER" id="PTHR33353">
    <property type="entry name" value="PUTATIVE (AFU_ORTHOLOGUE AFUA_1G12560)-RELATED"/>
    <property type="match status" value="1"/>
</dbReference>
<evidence type="ECO:0000256" key="8">
    <source>
        <dbReference type="ARBA" id="ARBA00023326"/>
    </source>
</evidence>
<reference evidence="16" key="1">
    <citation type="journal article" date="2013" name="Genome Announc.">
        <title>Draft genome sequence of the grapevine dieback fungus Eutypa lata UCR-EL1.</title>
        <authorList>
            <person name="Blanco-Ulate B."/>
            <person name="Rolshausen P.E."/>
            <person name="Cantu D."/>
        </authorList>
    </citation>
    <scope>NUCLEOTIDE SEQUENCE [LARGE SCALE GENOMIC DNA]</scope>
    <source>
        <strain evidence="16">UCR-EL1</strain>
    </source>
</reference>
<evidence type="ECO:0000256" key="9">
    <source>
        <dbReference type="ARBA" id="ARBA00044502"/>
    </source>
</evidence>
<feature type="compositionally biased region" description="Polar residues" evidence="12">
    <location>
        <begin position="401"/>
        <end position="414"/>
    </location>
</feature>
<evidence type="ECO:0000313" key="15">
    <source>
        <dbReference type="EMBL" id="EMR61459.1"/>
    </source>
</evidence>
<dbReference type="eggNOG" id="ENOG502S0DH">
    <property type="taxonomic scope" value="Eukaryota"/>
</dbReference>
<dbReference type="InterPro" id="IPR005103">
    <property type="entry name" value="AA9_LPMO"/>
</dbReference>
<gene>
    <name evidence="15" type="ORF">UCREL1_11603</name>
</gene>
<name>M7S5V9_EUTLA</name>
<proteinExistence type="inferred from homology"/>
<dbReference type="HOGENOM" id="CLU_031730_3_0_1"/>
<dbReference type="Gene3D" id="2.70.50.70">
    <property type="match status" value="1"/>
</dbReference>
<evidence type="ECO:0000256" key="7">
    <source>
        <dbReference type="ARBA" id="ARBA00023277"/>
    </source>
</evidence>
<dbReference type="GO" id="GO:0005576">
    <property type="term" value="C:extracellular region"/>
    <property type="evidence" value="ECO:0007669"/>
    <property type="project" value="UniProtKB-SubCell"/>
</dbReference>
<feature type="signal peptide" evidence="13">
    <location>
        <begin position="1"/>
        <end position="20"/>
    </location>
</feature>
<protein>
    <recommendedName>
        <fullName evidence="11">lytic cellulose monooxygenase (C4-dehydrogenating)</fullName>
        <ecNumber evidence="11">1.14.99.56</ecNumber>
    </recommendedName>
</protein>
<dbReference type="Pfam" id="PF03443">
    <property type="entry name" value="AA9"/>
    <property type="match status" value="1"/>
</dbReference>
<keyword evidence="7" id="KW-0119">Carbohydrate metabolism</keyword>
<keyword evidence="8" id="KW-0624">Polysaccharide degradation</keyword>
<evidence type="ECO:0000256" key="12">
    <source>
        <dbReference type="SAM" id="MobiDB-lite"/>
    </source>
</evidence>
<organism evidence="15 16">
    <name type="scientific">Eutypa lata (strain UCR-EL1)</name>
    <name type="common">Grapevine dieback disease fungus</name>
    <name type="synonym">Eutypa armeniacae</name>
    <dbReference type="NCBI Taxonomy" id="1287681"/>
    <lineage>
        <taxon>Eukaryota</taxon>
        <taxon>Fungi</taxon>
        <taxon>Dikarya</taxon>
        <taxon>Ascomycota</taxon>
        <taxon>Pezizomycotina</taxon>
        <taxon>Sordariomycetes</taxon>
        <taxon>Xylariomycetidae</taxon>
        <taxon>Xylariales</taxon>
        <taxon>Diatrypaceae</taxon>
        <taxon>Eutypa</taxon>
    </lineage>
</organism>
<keyword evidence="4 13" id="KW-0732">Signal</keyword>
<evidence type="ECO:0000256" key="5">
    <source>
        <dbReference type="ARBA" id="ARBA00023001"/>
    </source>
</evidence>
<feature type="compositionally biased region" description="Acidic residues" evidence="12">
    <location>
        <begin position="384"/>
        <end position="398"/>
    </location>
</feature>
<evidence type="ECO:0000259" key="14">
    <source>
        <dbReference type="Pfam" id="PF03443"/>
    </source>
</evidence>
<feature type="domain" description="Auxiliary Activity family 9 catalytic" evidence="14">
    <location>
        <begin position="21"/>
        <end position="246"/>
    </location>
</feature>
<evidence type="ECO:0000256" key="1">
    <source>
        <dbReference type="ARBA" id="ARBA00001973"/>
    </source>
</evidence>
<evidence type="ECO:0000313" key="16">
    <source>
        <dbReference type="Proteomes" id="UP000012174"/>
    </source>
</evidence>
<evidence type="ECO:0000256" key="4">
    <source>
        <dbReference type="ARBA" id="ARBA00022729"/>
    </source>
</evidence>
<dbReference type="GO" id="GO:0016787">
    <property type="term" value="F:hydrolase activity"/>
    <property type="evidence" value="ECO:0007669"/>
    <property type="project" value="UniProtKB-KW"/>
</dbReference>
<evidence type="ECO:0000256" key="2">
    <source>
        <dbReference type="ARBA" id="ARBA00004613"/>
    </source>
</evidence>
<dbReference type="EMBL" id="KB707614">
    <property type="protein sequence ID" value="EMR61459.1"/>
    <property type="molecule type" value="Genomic_DNA"/>
</dbReference>
<keyword evidence="3" id="KW-0964">Secreted</keyword>